<dbReference type="PANTHER" id="PTHR16320:SF1">
    <property type="entry name" value="SPHINGOMYELINASE DDB_G0288017"/>
    <property type="match status" value="1"/>
</dbReference>
<organism evidence="2 3">
    <name type="scientific">Phytophthora infestans (strain T30-4)</name>
    <name type="common">Potato late blight agent</name>
    <dbReference type="NCBI Taxonomy" id="403677"/>
    <lineage>
        <taxon>Eukaryota</taxon>
        <taxon>Sar</taxon>
        <taxon>Stramenopiles</taxon>
        <taxon>Oomycota</taxon>
        <taxon>Peronosporomycetes</taxon>
        <taxon>Peronosporales</taxon>
        <taxon>Peronosporaceae</taxon>
        <taxon>Phytophthora</taxon>
    </lineage>
</organism>
<dbReference type="Pfam" id="PF22669">
    <property type="entry name" value="Exo_endo_phos2"/>
    <property type="match status" value="1"/>
</dbReference>
<dbReference type="CDD" id="cd09615">
    <property type="entry name" value="Jacalin_EEP"/>
    <property type="match status" value="1"/>
</dbReference>
<dbReference type="InterPro" id="IPR036691">
    <property type="entry name" value="Endo/exonu/phosph_ase_sf"/>
</dbReference>
<feature type="domain" description="Jacalin-type lectin" evidence="1">
    <location>
        <begin position="280"/>
        <end position="421"/>
    </location>
</feature>
<gene>
    <name evidence="2" type="ORF">PITG_01974</name>
</gene>
<dbReference type="SUPFAM" id="SSF56219">
    <property type="entry name" value="DNase I-like"/>
    <property type="match status" value="1"/>
</dbReference>
<name>D0MUJ6_PHYIT</name>
<evidence type="ECO:0000259" key="1">
    <source>
        <dbReference type="PROSITE" id="PS51752"/>
    </source>
</evidence>
<dbReference type="SUPFAM" id="SSF51101">
    <property type="entry name" value="Mannose-binding lectins"/>
    <property type="match status" value="1"/>
</dbReference>
<protein>
    <recommendedName>
        <fullName evidence="1">Jacalin-type lectin domain-containing protein</fullName>
    </recommendedName>
</protein>
<dbReference type="InParanoid" id="D0MUJ6"/>
<dbReference type="RefSeq" id="XP_002908560.1">
    <property type="nucleotide sequence ID" value="XM_002908514.1"/>
</dbReference>
<proteinExistence type="predicted"/>
<dbReference type="InterPro" id="IPR000300">
    <property type="entry name" value="IPPc"/>
</dbReference>
<dbReference type="HOGENOM" id="CLU_032141_0_0_1"/>
<dbReference type="Gene3D" id="3.60.10.10">
    <property type="entry name" value="Endonuclease/exonuclease/phosphatase"/>
    <property type="match status" value="1"/>
</dbReference>
<dbReference type="PROSITE" id="PS51752">
    <property type="entry name" value="JACALIN_LECTIN"/>
    <property type="match status" value="1"/>
</dbReference>
<dbReference type="KEGG" id="pif:PITG_01974"/>
<accession>D0MUJ6</accession>
<dbReference type="OrthoDB" id="40902at2759"/>
<sequence length="434" mass="46921">MLSSLAENTFSVMSINVAGIPEFLSSGSPLENSVEIGRRISNWDVVNVQEDFNYHAYVYSENSHLHRTSTSGGIPFGDGLNTLSNFSFNNITDLTRSKWSVCSTFDGADCLTPKGFTFLEIQLADGVTLDLYNLHADAGVTDADEVARAANLAQLSAYITANSADNAVIVMGDTNTRYTRAADTIREFAEGLNLTDGWVEYVRNGEYPTKGAEAIVCDASIMTNACEVVDKILYRGNNYIKLTLEKWNNENAAFLDDNGVMLSDHPPISSIFSWTLNDEIRLSNAVGGPHGDQFTDVASAGGGQTVKSITIRSGSRVDAVSIAISAPSATMISHGGTGGTAKTLTLSSGEYVISMQVHWSKYNGHTRIFYLKFMTNLGKTLAGGVPTSENMTVYAPDGYQLSAFHGRHGDEIDALGRSGRRFRFDLVGTKEATK</sequence>
<dbReference type="AlphaFoldDB" id="D0MUJ6"/>
<evidence type="ECO:0000313" key="2">
    <source>
        <dbReference type="EMBL" id="EEY61643.1"/>
    </source>
</evidence>
<dbReference type="OMA" id="PHGTWFN"/>
<keyword evidence="3" id="KW-1185">Reference proteome</keyword>
<dbReference type="Pfam" id="PF01419">
    <property type="entry name" value="Jacalin"/>
    <property type="match status" value="1"/>
</dbReference>
<dbReference type="GO" id="GO:0046856">
    <property type="term" value="P:phosphatidylinositol dephosphorylation"/>
    <property type="evidence" value="ECO:0007669"/>
    <property type="project" value="InterPro"/>
</dbReference>
<dbReference type="GO" id="GO:0016791">
    <property type="term" value="F:phosphatase activity"/>
    <property type="evidence" value="ECO:0007669"/>
    <property type="project" value="InterPro"/>
</dbReference>
<dbReference type="InterPro" id="IPR001229">
    <property type="entry name" value="Jacalin-like_lectin_dom"/>
</dbReference>
<dbReference type="EMBL" id="DS028119">
    <property type="protein sequence ID" value="EEY61643.1"/>
    <property type="molecule type" value="Genomic_DNA"/>
</dbReference>
<dbReference type="GeneID" id="9469514"/>
<dbReference type="Gene3D" id="2.100.10.30">
    <property type="entry name" value="Jacalin-like lectin domain"/>
    <property type="match status" value="1"/>
</dbReference>
<dbReference type="PANTHER" id="PTHR16320">
    <property type="entry name" value="SPHINGOMYELINASE FAMILY MEMBER"/>
    <property type="match status" value="1"/>
</dbReference>
<evidence type="ECO:0000313" key="3">
    <source>
        <dbReference type="Proteomes" id="UP000006643"/>
    </source>
</evidence>
<dbReference type="Proteomes" id="UP000006643">
    <property type="component" value="Unassembled WGS sequence"/>
</dbReference>
<dbReference type="SMART" id="SM00915">
    <property type="entry name" value="Jacalin"/>
    <property type="match status" value="1"/>
</dbReference>
<dbReference type="GO" id="GO:0004767">
    <property type="term" value="F:sphingomyelin phosphodiesterase activity"/>
    <property type="evidence" value="ECO:0007669"/>
    <property type="project" value="InterPro"/>
</dbReference>
<dbReference type="GO" id="GO:0005737">
    <property type="term" value="C:cytoplasm"/>
    <property type="evidence" value="ECO:0007669"/>
    <property type="project" value="TreeGrafter"/>
</dbReference>
<reference evidence="3" key="1">
    <citation type="journal article" date="2009" name="Nature">
        <title>Genome sequence and analysis of the Irish potato famine pathogen Phytophthora infestans.</title>
        <authorList>
            <consortium name="The Broad Institute Genome Sequencing Platform"/>
            <person name="Haas B.J."/>
            <person name="Kamoun S."/>
            <person name="Zody M.C."/>
            <person name="Jiang R.H."/>
            <person name="Handsaker R.E."/>
            <person name="Cano L.M."/>
            <person name="Grabherr M."/>
            <person name="Kodira C.D."/>
            <person name="Raffaele S."/>
            <person name="Torto-Alalibo T."/>
            <person name="Bozkurt T.O."/>
            <person name="Ah-Fong A.M."/>
            <person name="Alvarado L."/>
            <person name="Anderson V.L."/>
            <person name="Armstrong M.R."/>
            <person name="Avrova A."/>
            <person name="Baxter L."/>
            <person name="Beynon J."/>
            <person name="Boevink P.C."/>
            <person name="Bollmann S.R."/>
            <person name="Bos J.I."/>
            <person name="Bulone V."/>
            <person name="Cai G."/>
            <person name="Cakir C."/>
            <person name="Carrington J.C."/>
            <person name="Chawner M."/>
            <person name="Conti L."/>
            <person name="Costanzo S."/>
            <person name="Ewan R."/>
            <person name="Fahlgren N."/>
            <person name="Fischbach M.A."/>
            <person name="Fugelstad J."/>
            <person name="Gilroy E.M."/>
            <person name="Gnerre S."/>
            <person name="Green P.J."/>
            <person name="Grenville-Briggs L.J."/>
            <person name="Griffith J."/>
            <person name="Grunwald N.J."/>
            <person name="Horn K."/>
            <person name="Horner N.R."/>
            <person name="Hu C.H."/>
            <person name="Huitema E."/>
            <person name="Jeong D.H."/>
            <person name="Jones A.M."/>
            <person name="Jones J.D."/>
            <person name="Jones R.W."/>
            <person name="Karlsson E.K."/>
            <person name="Kunjeti S.G."/>
            <person name="Lamour K."/>
            <person name="Liu Z."/>
            <person name="Ma L."/>
            <person name="Maclean D."/>
            <person name="Chibucos M.C."/>
            <person name="McDonald H."/>
            <person name="McWalters J."/>
            <person name="Meijer H.J."/>
            <person name="Morgan W."/>
            <person name="Morris P.F."/>
            <person name="Munro C.A."/>
            <person name="O'Neill K."/>
            <person name="Ospina-Giraldo M."/>
            <person name="Pinzon A."/>
            <person name="Pritchard L."/>
            <person name="Ramsahoye B."/>
            <person name="Ren Q."/>
            <person name="Restrepo S."/>
            <person name="Roy S."/>
            <person name="Sadanandom A."/>
            <person name="Savidor A."/>
            <person name="Schornack S."/>
            <person name="Schwartz D.C."/>
            <person name="Schumann U.D."/>
            <person name="Schwessinger B."/>
            <person name="Seyer L."/>
            <person name="Sharpe T."/>
            <person name="Silvar C."/>
            <person name="Song J."/>
            <person name="Studholme D.J."/>
            <person name="Sykes S."/>
            <person name="Thines M."/>
            <person name="van de Vondervoort P.J."/>
            <person name="Phuntumart V."/>
            <person name="Wawra S."/>
            <person name="Weide R."/>
            <person name="Win J."/>
            <person name="Young C."/>
            <person name="Zhou S."/>
            <person name="Fry W."/>
            <person name="Meyers B.C."/>
            <person name="van West P."/>
            <person name="Ristaino J."/>
            <person name="Govers F."/>
            <person name="Birch P.R."/>
            <person name="Whisson S.C."/>
            <person name="Judelson H.S."/>
            <person name="Nusbaum C."/>
        </authorList>
    </citation>
    <scope>NUCLEOTIDE SEQUENCE [LARGE SCALE GENOMIC DNA]</scope>
    <source>
        <strain evidence="3">T30-4</strain>
    </source>
</reference>
<dbReference type="InterPro" id="IPR038772">
    <property type="entry name" value="Sph/SMPD2-like"/>
</dbReference>
<dbReference type="VEuPathDB" id="FungiDB:PITG_01974"/>
<dbReference type="InterPro" id="IPR036404">
    <property type="entry name" value="Jacalin-like_lectin_dom_sf"/>
</dbReference>
<dbReference type="eggNOG" id="ENOG502QPIS">
    <property type="taxonomic scope" value="Eukaryota"/>
</dbReference>